<keyword evidence="3" id="KW-1185">Reference proteome</keyword>
<dbReference type="Proteomes" id="UP001273505">
    <property type="component" value="Unassembled WGS sequence"/>
</dbReference>
<evidence type="ECO:0000313" key="3">
    <source>
        <dbReference type="Proteomes" id="UP001273505"/>
    </source>
</evidence>
<keyword evidence="2" id="KW-0449">Lipoprotein</keyword>
<name>A0ABU4S6G1_9GAMM</name>
<reference evidence="2 3" key="1">
    <citation type="submission" date="2023-11" db="EMBL/GenBank/DDBJ databases">
        <title>Gilvimarinus fulvus sp. nov., isolated from the surface of Kelp.</title>
        <authorList>
            <person name="Sun Y.Y."/>
            <person name="Gong Y."/>
            <person name="Du Z.J."/>
        </authorList>
    </citation>
    <scope>NUCLEOTIDE SEQUENCE [LARGE SCALE GENOMIC DNA]</scope>
    <source>
        <strain evidence="2 3">SDUM040013</strain>
    </source>
</reference>
<keyword evidence="1" id="KW-0732">Signal</keyword>
<dbReference type="InterPro" id="IPR046516">
    <property type="entry name" value="DUF6694"/>
</dbReference>
<gene>
    <name evidence="2" type="ORF">SCD92_19140</name>
</gene>
<evidence type="ECO:0000313" key="2">
    <source>
        <dbReference type="EMBL" id="MDX6851493.1"/>
    </source>
</evidence>
<sequence>MKYCLQLLSLVVCCALLSGCGEPTLDASSQESIEASVTAMMEELDDSEQTQLQQAIGVVVLKATTENIQQAMNGTTMTAERIQADMYTSLDGKTAQEIIDYAAQ</sequence>
<organism evidence="2 3">
    <name type="scientific">Gilvimarinus gilvus</name>
    <dbReference type="NCBI Taxonomy" id="3058038"/>
    <lineage>
        <taxon>Bacteria</taxon>
        <taxon>Pseudomonadati</taxon>
        <taxon>Pseudomonadota</taxon>
        <taxon>Gammaproteobacteria</taxon>
        <taxon>Cellvibrionales</taxon>
        <taxon>Cellvibrionaceae</taxon>
        <taxon>Gilvimarinus</taxon>
    </lineage>
</organism>
<dbReference type="RefSeq" id="WP_302721188.1">
    <property type="nucleotide sequence ID" value="NZ_JAULRU010000258.1"/>
</dbReference>
<feature type="signal peptide" evidence="1">
    <location>
        <begin position="1"/>
        <end position="20"/>
    </location>
</feature>
<protein>
    <submittedName>
        <fullName evidence="2">DUF6694 family lipoprotein</fullName>
    </submittedName>
</protein>
<comment type="caution">
    <text evidence="2">The sequence shown here is derived from an EMBL/GenBank/DDBJ whole genome shotgun (WGS) entry which is preliminary data.</text>
</comment>
<feature type="chain" id="PRO_5045451103" evidence="1">
    <location>
        <begin position="21"/>
        <end position="104"/>
    </location>
</feature>
<evidence type="ECO:0000256" key="1">
    <source>
        <dbReference type="SAM" id="SignalP"/>
    </source>
</evidence>
<dbReference type="EMBL" id="JAXAFO010000066">
    <property type="protein sequence ID" value="MDX6851493.1"/>
    <property type="molecule type" value="Genomic_DNA"/>
</dbReference>
<accession>A0ABU4S6G1</accession>
<proteinExistence type="predicted"/>
<dbReference type="Pfam" id="PF20404">
    <property type="entry name" value="DUF6694"/>
    <property type="match status" value="1"/>
</dbReference>
<dbReference type="PROSITE" id="PS51257">
    <property type="entry name" value="PROKAR_LIPOPROTEIN"/>
    <property type="match status" value="1"/>
</dbReference>